<evidence type="ECO:0000313" key="2">
    <source>
        <dbReference type="Proteomes" id="UP001056778"/>
    </source>
</evidence>
<gene>
    <name evidence="1" type="ORF">MML48_4g00008676</name>
</gene>
<dbReference type="EMBL" id="CM043018">
    <property type="protein sequence ID" value="KAI4463552.1"/>
    <property type="molecule type" value="Genomic_DNA"/>
</dbReference>
<proteinExistence type="predicted"/>
<dbReference type="Proteomes" id="UP001056778">
    <property type="component" value="Chromosome 4"/>
</dbReference>
<organism evidence="1 2">
    <name type="scientific">Holotrichia oblita</name>
    <name type="common">Chafer beetle</name>
    <dbReference type="NCBI Taxonomy" id="644536"/>
    <lineage>
        <taxon>Eukaryota</taxon>
        <taxon>Metazoa</taxon>
        <taxon>Ecdysozoa</taxon>
        <taxon>Arthropoda</taxon>
        <taxon>Hexapoda</taxon>
        <taxon>Insecta</taxon>
        <taxon>Pterygota</taxon>
        <taxon>Neoptera</taxon>
        <taxon>Endopterygota</taxon>
        <taxon>Coleoptera</taxon>
        <taxon>Polyphaga</taxon>
        <taxon>Scarabaeiformia</taxon>
        <taxon>Scarabaeidae</taxon>
        <taxon>Melolonthinae</taxon>
        <taxon>Holotrichia</taxon>
    </lineage>
</organism>
<reference evidence="1" key="1">
    <citation type="submission" date="2022-04" db="EMBL/GenBank/DDBJ databases">
        <title>Chromosome-scale genome assembly of Holotrichia oblita Faldermann.</title>
        <authorList>
            <person name="Rongchong L."/>
        </authorList>
    </citation>
    <scope>NUCLEOTIDE SEQUENCE</scope>
    <source>
        <strain evidence="1">81SQS9</strain>
    </source>
</reference>
<comment type="caution">
    <text evidence="1">The sequence shown here is derived from an EMBL/GenBank/DDBJ whole genome shotgun (WGS) entry which is preliminary data.</text>
</comment>
<accession>A0ACB9T9R0</accession>
<sequence>MDKNGKKKKGNCKTLGKPCSSSKCRQEKVQVTKHFDPPKKGKRPSTQDDFPDFLLGEIDNNIERNKKTNKKRLSQNTNSSDGSLKMLICDGKRRQCHATSNECTSEYGKQLQGKKRSLLSAESSEVSVKKVLNNDRNKNSVPKDKVKSSPNENKLSVPLCSEFKHNLEKLNAVGMRLTVKDMRCRLQEKIDFDNCGSHCALKSTKPCYSPNKDAQPSTTVTLQPNKQVANNQNSYLRQLKKELTCSHPLYSCDIKKTVSELKSEIAKYRETLNRNVNILQERLGPNFFQKAEVLASKPEKNMKQSPNLVTQHNTPTNSPPTQSVATAPLTGSRPSKQSIGTSTPERNMMIPICPPNCESKSRPVLKEQRTKSGVDVLVQTEMTGSVAMMNNNSQKLTKHHQPKGPGATEQGTEVTPAAMKVQTQPLPQRKDSSTGTDAILPGPVTKQNLVINSIYSQALRKNSRNSLSNGSNQQNSTNNTHTPQIGRHHSYLSTNNIPRGSPPSDKCPPSIELSGFNWTKNLSLIATTTHSRDSVLGQTAFTDSDVHPTSNNSSRSEEITEEQISYTKNGNSKNNPSARNGLPRKLIKNGAGAGNGNKNGSIGATGDDTVTESESPAVNGGTLEDSTAEEAVTESTGPASEDCDYATEEALLLDESPDRRMNISSSDSSDEELPVKQPRRKNENYVDTIVPSYNDMQFKEHFRLSRHVYNDIRRQYEVSAYYQDNSDGKYGKLSADHELLTYLWFVGHQTASFRDVGDRFDISISTLYEIISRITMFLSRKSSVLIQWPTQEKVTIEAGFREKGFPGVIGAIDGCHIKIDKPADDSESYINRKHFYSIHMQAVCDQKRKIRDIFIGCPGSVHDSRAFRMSPLSQTLPEKCGNNYFILGDSGYPCTRYLLTPFKDFGNLTPAQRHYNTQHARSRFVIEHCFGVLKQRCRQLYHLKLRSVERICHFIRACCVLHNIAINDEIPNEAVEENENNIPENPVGNNILDDRDGVLRRNYISHTLYHP</sequence>
<protein>
    <submittedName>
        <fullName evidence="1">Uncharacterized protein</fullName>
    </submittedName>
</protein>
<evidence type="ECO:0000313" key="1">
    <source>
        <dbReference type="EMBL" id="KAI4463552.1"/>
    </source>
</evidence>
<keyword evidence="2" id="KW-1185">Reference proteome</keyword>
<name>A0ACB9T9R0_HOLOL</name>